<dbReference type="InterPro" id="IPR037460">
    <property type="entry name" value="SEST-like"/>
</dbReference>
<dbReference type="PANTHER" id="PTHR37981:SF1">
    <property type="entry name" value="SGNH HYDROLASE-TYPE ESTERASE DOMAIN-CONTAINING PROTEIN"/>
    <property type="match status" value="1"/>
</dbReference>
<protein>
    <recommendedName>
        <fullName evidence="3">SGNH hydrolase-type esterase domain-containing protein</fullName>
    </recommendedName>
</protein>
<keyword evidence="5" id="KW-1185">Reference proteome</keyword>
<dbReference type="PANTHER" id="PTHR37981">
    <property type="entry name" value="LIPASE 2"/>
    <property type="match status" value="1"/>
</dbReference>
<feature type="domain" description="SGNH hydrolase-type esterase" evidence="3">
    <location>
        <begin position="1044"/>
        <end position="1323"/>
    </location>
</feature>
<gene>
    <name evidence="4" type="ORF">GCM10009864_00690</name>
</gene>
<feature type="compositionally biased region" description="Basic and acidic residues" evidence="1">
    <location>
        <begin position="438"/>
        <end position="447"/>
    </location>
</feature>
<dbReference type="SUPFAM" id="SSF101898">
    <property type="entry name" value="NHL repeat"/>
    <property type="match status" value="1"/>
</dbReference>
<reference evidence="5" key="1">
    <citation type="journal article" date="2019" name="Int. J. Syst. Evol. Microbiol.">
        <title>The Global Catalogue of Microorganisms (GCM) 10K type strain sequencing project: providing services to taxonomists for standard genome sequencing and annotation.</title>
        <authorList>
            <consortium name="The Broad Institute Genomics Platform"/>
            <consortium name="The Broad Institute Genome Sequencing Center for Infectious Disease"/>
            <person name="Wu L."/>
            <person name="Ma J."/>
        </authorList>
    </citation>
    <scope>NUCLEOTIDE SEQUENCE [LARGE SCALE GENOMIC DNA]</scope>
    <source>
        <strain evidence="5">JCM 16374</strain>
    </source>
</reference>
<evidence type="ECO:0000256" key="2">
    <source>
        <dbReference type="SAM" id="SignalP"/>
    </source>
</evidence>
<dbReference type="Proteomes" id="UP001500994">
    <property type="component" value="Unassembled WGS sequence"/>
</dbReference>
<feature type="signal peptide" evidence="2">
    <location>
        <begin position="1"/>
        <end position="44"/>
    </location>
</feature>
<accession>A0ABP6DJQ8</accession>
<dbReference type="CDD" id="cd01823">
    <property type="entry name" value="SEST_like"/>
    <property type="match status" value="1"/>
</dbReference>
<keyword evidence="2" id="KW-0732">Signal</keyword>
<proteinExistence type="predicted"/>
<evidence type="ECO:0000313" key="5">
    <source>
        <dbReference type="Proteomes" id="UP001500994"/>
    </source>
</evidence>
<evidence type="ECO:0000256" key="1">
    <source>
        <dbReference type="SAM" id="MobiDB-lite"/>
    </source>
</evidence>
<dbReference type="SUPFAM" id="SSF52266">
    <property type="entry name" value="SGNH hydrolase"/>
    <property type="match status" value="1"/>
</dbReference>
<dbReference type="InterPro" id="IPR013830">
    <property type="entry name" value="SGNH_hydro"/>
</dbReference>
<dbReference type="InterPro" id="IPR036514">
    <property type="entry name" value="SGNH_hydro_sf"/>
</dbReference>
<dbReference type="Pfam" id="PF13472">
    <property type="entry name" value="Lipase_GDSL_2"/>
    <property type="match status" value="1"/>
</dbReference>
<evidence type="ECO:0000259" key="3">
    <source>
        <dbReference type="Pfam" id="PF13472"/>
    </source>
</evidence>
<evidence type="ECO:0000313" key="4">
    <source>
        <dbReference type="EMBL" id="GAA2643172.1"/>
    </source>
</evidence>
<feature type="region of interest" description="Disordered" evidence="1">
    <location>
        <begin position="44"/>
        <end position="73"/>
    </location>
</feature>
<feature type="compositionally biased region" description="Low complexity" evidence="1">
    <location>
        <begin position="44"/>
        <end position="57"/>
    </location>
</feature>
<dbReference type="EMBL" id="BAAARK010000001">
    <property type="protein sequence ID" value="GAA2643172.1"/>
    <property type="molecule type" value="Genomic_DNA"/>
</dbReference>
<feature type="region of interest" description="Disordered" evidence="1">
    <location>
        <begin position="405"/>
        <end position="461"/>
    </location>
</feature>
<dbReference type="RefSeq" id="WP_344572772.1">
    <property type="nucleotide sequence ID" value="NZ_BAAARK010000001.1"/>
</dbReference>
<organism evidence="4 5">
    <name type="scientific">Streptomyces lunalinharesii</name>
    <dbReference type="NCBI Taxonomy" id="333384"/>
    <lineage>
        <taxon>Bacteria</taxon>
        <taxon>Bacillati</taxon>
        <taxon>Actinomycetota</taxon>
        <taxon>Actinomycetes</taxon>
        <taxon>Kitasatosporales</taxon>
        <taxon>Streptomycetaceae</taxon>
        <taxon>Streptomyces</taxon>
    </lineage>
</organism>
<dbReference type="Gene3D" id="3.40.50.1110">
    <property type="entry name" value="SGNH hydrolase"/>
    <property type="match status" value="1"/>
</dbReference>
<name>A0ABP6DJQ8_9ACTN</name>
<comment type="caution">
    <text evidence="4">The sequence shown here is derived from an EMBL/GenBank/DDBJ whole genome shotgun (WGS) entry which is preliminary data.</text>
</comment>
<sequence length="1336" mass="142617">MITSKRPCWNSRRRRQGNVRRWAVPVAALGAALLTFPTSLPAQAAPSGPPYGAASGPTDQAGGGKHHPDRIPATDRKNILGAASDTAITTTGDTNGFHVLVADADSGYRFKTVATLSEEGFDADTWIGNACVTASGKRAIVAYAPRTFTNKADLMSRGAFTAVVDLTTGKSTKLPVQASLAYFSPGCGAGEEAVLSQFTDDAMSENATRLITVNVATATAGKPLKLAGQVTSAIPDGQGAIVAADGARLVRIDSKGHRTVLADTHNVPFQIMRDTSGALTYLDRPGQEKTSAQNKGSVYHLARTEKAKPSLVATGKLAALDLARSANGEVFITGSAVLAAKAPAHVRAPGGLPKGALVSSKGHAALSTVWADGKDTRIRPEEYGTTRTVNTTLYVTGTGKTATVQTKPAAGGAGTPSPALVAPRSTVSTKKRVAAAGDPHDPVENERTCAVPRNDPDKQAYQPSPRQVEWAVNQAVVNNLNKWIDRGADWKGTNMAAYRPQTLFPLRVLDGDPNGKTDVDDHWHIPSQVLLGVTAQETNMWQATRYAVPGVTANSLIGNYYGIDYAPDGGQSDPWQIHWDDADCGYGITQVTDGMRMAGKEKPGETPKTKAQQEAAALDYTANIAAGADILAEKWNTTHGAGMTINDGRPEYIENWFFALWAYNSGFYPESQKDKNNGYWGLGFTNNPANPLWKANRGLFLEGPTGKDDYSQAAHPQDWPYPEKVIGWAARPIEAMTKPGEFGAGYRPAWWNDTVSRTRAKPPIDLFCDASNHCDPGKIGDNDSNAPGEGACQLDKDEDAPDYLHCWWNKKASWKDCVGKAQCGNPIERFNTTDYPEQPDVTDSYPPRCTPGLPAGSYVIDDLEDGARPAGSPERSCPNGIQSDGSFDFTFTDWKGTYPGKIDTHQIGAGYGGHFYFSHTRDKTTGHPTDADGKRMYITGKWTLDNAPLKGWARVMVHLPDHGAHTRKAAYEIGGTDSTGNIRVLPQRVGSNKWVDLGVFNFTGTPSVSLSTHEPGGDGAEDVAWDAVGFTPLKAKPKNFVVAMGDSYSSGEGVSESNGVDYYHETDVLGDDPKLRDACHRSKKAWSRQATLPGTSKPVGELADTRDPDMDYHLIACSGAVTADVSGTGQHFGEAPQIQQGYLDQNTTLVTISIGGNDARFTKVFQACVLGVTGACQDDTLDGDPGPLKDYEPKMIKEQVRPAITATLKEIRTKAPHAKIVLMGYPELLSKGGGCIPAIGQPEAAWINEMSDVMNTEMKGAAADAGMNIVFSDPTANFKDKGACGDPEDIHAIVLDKSPGDDPDLTDQPVGSSTLHPKIAGARLYADALEKTLSAG</sequence>
<feature type="chain" id="PRO_5047161431" description="SGNH hydrolase-type esterase domain-containing protein" evidence="2">
    <location>
        <begin position="45"/>
        <end position="1336"/>
    </location>
</feature>